<evidence type="ECO:0000256" key="1">
    <source>
        <dbReference type="SAM" id="SignalP"/>
    </source>
</evidence>
<accession>A0A2M4DE82</accession>
<reference evidence="2" key="1">
    <citation type="submission" date="2018-01" db="EMBL/GenBank/DDBJ databases">
        <title>An insight into the sialome of Amazonian anophelines.</title>
        <authorList>
            <person name="Ribeiro J.M."/>
            <person name="Scarpassa V."/>
            <person name="Calvo E."/>
        </authorList>
    </citation>
    <scope>NUCLEOTIDE SEQUENCE</scope>
</reference>
<evidence type="ECO:0000313" key="2">
    <source>
        <dbReference type="EMBL" id="MBW75900.1"/>
    </source>
</evidence>
<sequence>MKLPTVFLIFLPMVQLTPERVFGHTHACTHRTCYFRCSVAAAAATHTPKSILTGNDPRRRVSRDREILLAEIFGFFSHFLSRWW</sequence>
<keyword evidence="1" id="KW-0732">Signal</keyword>
<dbReference type="AlphaFoldDB" id="A0A2M4DE82"/>
<feature type="signal peptide" evidence="1">
    <location>
        <begin position="1"/>
        <end position="23"/>
    </location>
</feature>
<proteinExistence type="predicted"/>
<name>A0A2M4DE82_ANODA</name>
<feature type="chain" id="PRO_5014798686" evidence="1">
    <location>
        <begin position="24"/>
        <end position="84"/>
    </location>
</feature>
<protein>
    <submittedName>
        <fullName evidence="2">Putative secreted protein</fullName>
    </submittedName>
</protein>
<dbReference type="EMBL" id="GGFL01011722">
    <property type="protein sequence ID" value="MBW75900.1"/>
    <property type="molecule type" value="Transcribed_RNA"/>
</dbReference>
<organism evidence="2">
    <name type="scientific">Anopheles darlingi</name>
    <name type="common">Mosquito</name>
    <dbReference type="NCBI Taxonomy" id="43151"/>
    <lineage>
        <taxon>Eukaryota</taxon>
        <taxon>Metazoa</taxon>
        <taxon>Ecdysozoa</taxon>
        <taxon>Arthropoda</taxon>
        <taxon>Hexapoda</taxon>
        <taxon>Insecta</taxon>
        <taxon>Pterygota</taxon>
        <taxon>Neoptera</taxon>
        <taxon>Endopterygota</taxon>
        <taxon>Diptera</taxon>
        <taxon>Nematocera</taxon>
        <taxon>Culicoidea</taxon>
        <taxon>Culicidae</taxon>
        <taxon>Anophelinae</taxon>
        <taxon>Anopheles</taxon>
    </lineage>
</organism>